<keyword evidence="2" id="KW-0231">Viral genome packaging</keyword>
<organism evidence="3 4">
    <name type="scientific">Methylococcus capsulatus</name>
    <dbReference type="NCBI Taxonomy" id="414"/>
    <lineage>
        <taxon>Bacteria</taxon>
        <taxon>Pseudomonadati</taxon>
        <taxon>Pseudomonadota</taxon>
        <taxon>Gammaproteobacteria</taxon>
        <taxon>Methylococcales</taxon>
        <taxon>Methylococcaceae</taxon>
        <taxon>Methylococcus</taxon>
    </lineage>
</organism>
<name>A0ABZ2F7R7_METCP</name>
<dbReference type="PANTHER" id="PTHR41328">
    <property type="entry name" value="TERMINASE SMALL SUBUNIT-RELATED"/>
    <property type="match status" value="1"/>
</dbReference>
<dbReference type="Gene3D" id="1.10.10.1400">
    <property type="entry name" value="Terminase, small subunit, N-terminal DNA-binding domain, HTH motif"/>
    <property type="match status" value="1"/>
</dbReference>
<dbReference type="Pfam" id="PF03592">
    <property type="entry name" value="Terminase_2"/>
    <property type="match status" value="1"/>
</dbReference>
<dbReference type="EMBL" id="CP104311">
    <property type="protein sequence ID" value="WWF02814.1"/>
    <property type="molecule type" value="Genomic_DNA"/>
</dbReference>
<accession>A0ABZ2F7R7</accession>
<reference evidence="3 4" key="1">
    <citation type="submission" date="2022-09" db="EMBL/GenBank/DDBJ databases">
        <authorList>
            <person name="Giprobiosintez L."/>
        </authorList>
    </citation>
    <scope>NUCLEOTIDE SEQUENCE [LARGE SCALE GENOMIC DNA]</scope>
    <source>
        <strain evidence="4">VKPM-B-12549 (GBS-15)</strain>
    </source>
</reference>
<keyword evidence="4" id="KW-1185">Reference proteome</keyword>
<dbReference type="InterPro" id="IPR005335">
    <property type="entry name" value="Terminase_ssu"/>
</dbReference>
<proteinExistence type="predicted"/>
<dbReference type="Proteomes" id="UP001359308">
    <property type="component" value="Chromosome"/>
</dbReference>
<evidence type="ECO:0000256" key="2">
    <source>
        <dbReference type="ARBA" id="ARBA00023219"/>
    </source>
</evidence>
<protein>
    <submittedName>
        <fullName evidence="3">Terminase small subunit</fullName>
    </submittedName>
</protein>
<dbReference type="PANTHER" id="PTHR41328:SF2">
    <property type="entry name" value="TERMINASE SMALL SUBUNIT"/>
    <property type="match status" value="1"/>
</dbReference>
<dbReference type="InterPro" id="IPR038713">
    <property type="entry name" value="Terminase_Gp1_N_sf"/>
</dbReference>
<dbReference type="RefSeq" id="WP_338457639.1">
    <property type="nucleotide sequence ID" value="NZ_CP104311.1"/>
</dbReference>
<gene>
    <name evidence="3" type="ORF">N4J17_04150</name>
</gene>
<evidence type="ECO:0000256" key="1">
    <source>
        <dbReference type="ARBA" id="ARBA00022612"/>
    </source>
</evidence>
<keyword evidence="1" id="KW-1188">Viral release from host cell</keyword>
<sequence>MNRRQTAFAEHYAKSGNATEAARAAGYSERSANRIGPKLLSDVGIAAYVEELAEKLRSKRIADVVELREFWTGIMRNPAEETRDRIKAAELLAKSLGLFLEKVQLSGPNGAPLGPPPNLVINFVPAKDGMPVIEATP</sequence>
<dbReference type="InterPro" id="IPR052404">
    <property type="entry name" value="SPP1-like_terminase"/>
</dbReference>
<evidence type="ECO:0000313" key="3">
    <source>
        <dbReference type="EMBL" id="WWF02814.1"/>
    </source>
</evidence>
<evidence type="ECO:0000313" key="4">
    <source>
        <dbReference type="Proteomes" id="UP001359308"/>
    </source>
</evidence>